<dbReference type="AlphaFoldDB" id="A0A8T2NV30"/>
<dbReference type="EMBL" id="JAFBMS010000025">
    <property type="protein sequence ID" value="KAG9343100.1"/>
    <property type="molecule type" value="Genomic_DNA"/>
</dbReference>
<reference evidence="5" key="1">
    <citation type="thesis" date="2021" institute="BYU ScholarsArchive" country="Provo, UT, USA">
        <title>Applications of and Algorithms for Genome Assembly and Genomic Analyses with an Emphasis on Marine Teleosts.</title>
        <authorList>
            <person name="Pickett B.D."/>
        </authorList>
    </citation>
    <scope>NUCLEOTIDE SEQUENCE</scope>
    <source>
        <strain evidence="5">HI-2016</strain>
    </source>
</reference>
<keyword evidence="2" id="KW-0677">Repeat</keyword>
<evidence type="ECO:0000256" key="1">
    <source>
        <dbReference type="ARBA" id="ARBA00009015"/>
    </source>
</evidence>
<evidence type="ECO:0000259" key="4">
    <source>
        <dbReference type="Pfam" id="PF18253"/>
    </source>
</evidence>
<evidence type="ECO:0000313" key="5">
    <source>
        <dbReference type="EMBL" id="KAG9343100.1"/>
    </source>
</evidence>
<dbReference type="OrthoDB" id="533763at2759"/>
<feature type="domain" description="Hsp70-interacting protein N-terminal" evidence="4">
    <location>
        <begin position="2"/>
        <end position="37"/>
    </location>
</feature>
<name>A0A8T2NV30_9TELE</name>
<comment type="similarity">
    <text evidence="1">Belongs to the FAM10 family.</text>
</comment>
<proteinExistence type="inferred from homology"/>
<sequence>MDPRKVVELKAFVQLCAENPSVLHLPELGFLRTWLQGGAHVLELLLPLLQLKSPVHHQRARKASWVCLPLWAGLSE</sequence>
<keyword evidence="3" id="KW-0802">TPR repeat</keyword>
<evidence type="ECO:0000313" key="6">
    <source>
        <dbReference type="Proteomes" id="UP000824540"/>
    </source>
</evidence>
<dbReference type="CDD" id="cd14438">
    <property type="entry name" value="Hip_N"/>
    <property type="match status" value="1"/>
</dbReference>
<dbReference type="FunFam" id="6.10.250.3420:FF:000001">
    <property type="entry name" value="Hsc70-interacting protein-like protein"/>
    <property type="match status" value="1"/>
</dbReference>
<dbReference type="Pfam" id="PF18253">
    <property type="entry name" value="HipN"/>
    <property type="match status" value="1"/>
</dbReference>
<dbReference type="Gene3D" id="6.10.250.3420">
    <property type="match status" value="1"/>
</dbReference>
<accession>A0A8T2NV30</accession>
<comment type="caution">
    <text evidence="5">The sequence shown here is derived from an EMBL/GenBank/DDBJ whole genome shotgun (WGS) entry which is preliminary data.</text>
</comment>
<dbReference type="InterPro" id="IPR034649">
    <property type="entry name" value="Hip_N"/>
</dbReference>
<gene>
    <name evidence="5" type="ORF">JZ751_015319</name>
</gene>
<evidence type="ECO:0000256" key="2">
    <source>
        <dbReference type="ARBA" id="ARBA00022737"/>
    </source>
</evidence>
<evidence type="ECO:0000256" key="3">
    <source>
        <dbReference type="ARBA" id="ARBA00022803"/>
    </source>
</evidence>
<keyword evidence="6" id="KW-1185">Reference proteome</keyword>
<protein>
    <recommendedName>
        <fullName evidence="4">Hsp70-interacting protein N-terminal domain-containing protein</fullName>
    </recommendedName>
</protein>
<dbReference type="Proteomes" id="UP000824540">
    <property type="component" value="Unassembled WGS sequence"/>
</dbReference>
<dbReference type="GO" id="GO:0046983">
    <property type="term" value="F:protein dimerization activity"/>
    <property type="evidence" value="ECO:0007669"/>
    <property type="project" value="InterPro"/>
</dbReference>
<organism evidence="5 6">
    <name type="scientific">Albula glossodonta</name>
    <name type="common">roundjaw bonefish</name>
    <dbReference type="NCBI Taxonomy" id="121402"/>
    <lineage>
        <taxon>Eukaryota</taxon>
        <taxon>Metazoa</taxon>
        <taxon>Chordata</taxon>
        <taxon>Craniata</taxon>
        <taxon>Vertebrata</taxon>
        <taxon>Euteleostomi</taxon>
        <taxon>Actinopterygii</taxon>
        <taxon>Neopterygii</taxon>
        <taxon>Teleostei</taxon>
        <taxon>Albuliformes</taxon>
        <taxon>Albulidae</taxon>
        <taxon>Albula</taxon>
    </lineage>
</organism>